<reference evidence="1 2" key="1">
    <citation type="submission" date="2020-03" db="EMBL/GenBank/DDBJ databases">
        <title>Whole genome shotgun sequence of Phytohabitans rumicis NBRC 108638.</title>
        <authorList>
            <person name="Komaki H."/>
            <person name="Tamura T."/>
        </authorList>
    </citation>
    <scope>NUCLEOTIDE SEQUENCE [LARGE SCALE GENOMIC DNA]</scope>
    <source>
        <strain evidence="1 2">NBRC 108638</strain>
    </source>
</reference>
<organism evidence="1 2">
    <name type="scientific">Phytohabitans rumicis</name>
    <dbReference type="NCBI Taxonomy" id="1076125"/>
    <lineage>
        <taxon>Bacteria</taxon>
        <taxon>Bacillati</taxon>
        <taxon>Actinomycetota</taxon>
        <taxon>Actinomycetes</taxon>
        <taxon>Micromonosporales</taxon>
        <taxon>Micromonosporaceae</taxon>
    </lineage>
</organism>
<protein>
    <submittedName>
        <fullName evidence="1">Uncharacterized protein</fullName>
    </submittedName>
</protein>
<gene>
    <name evidence="1" type="ORF">Prum_049210</name>
</gene>
<dbReference type="EMBL" id="BLPG01000001">
    <property type="protein sequence ID" value="GFJ91279.1"/>
    <property type="molecule type" value="Genomic_DNA"/>
</dbReference>
<dbReference type="AlphaFoldDB" id="A0A6V8L9N7"/>
<name>A0A6V8L9N7_9ACTN</name>
<sequence>MHVVTARVRRVIHSGPVGNVLCVHQRQRVEIRAKRDHPVAVSDITDHPVPLWEETRRKSSNGKLSSHQGRGFELLVRELRMRVNVTAYGYQFGPREASQRSN</sequence>
<keyword evidence="2" id="KW-1185">Reference proteome</keyword>
<reference evidence="1 2" key="2">
    <citation type="submission" date="2020-03" db="EMBL/GenBank/DDBJ databases">
        <authorList>
            <person name="Ichikawa N."/>
            <person name="Kimura A."/>
            <person name="Kitahashi Y."/>
            <person name="Uohara A."/>
        </authorList>
    </citation>
    <scope>NUCLEOTIDE SEQUENCE [LARGE SCALE GENOMIC DNA]</scope>
    <source>
        <strain evidence="1 2">NBRC 108638</strain>
    </source>
</reference>
<dbReference type="Proteomes" id="UP000482960">
    <property type="component" value="Unassembled WGS sequence"/>
</dbReference>
<proteinExistence type="predicted"/>
<comment type="caution">
    <text evidence="1">The sequence shown here is derived from an EMBL/GenBank/DDBJ whole genome shotgun (WGS) entry which is preliminary data.</text>
</comment>
<evidence type="ECO:0000313" key="2">
    <source>
        <dbReference type="Proteomes" id="UP000482960"/>
    </source>
</evidence>
<evidence type="ECO:0000313" key="1">
    <source>
        <dbReference type="EMBL" id="GFJ91279.1"/>
    </source>
</evidence>
<accession>A0A6V8L9N7</accession>